<feature type="compositionally biased region" description="Polar residues" evidence="1">
    <location>
        <begin position="1374"/>
        <end position="1396"/>
    </location>
</feature>
<feature type="compositionally biased region" description="Low complexity" evidence="1">
    <location>
        <begin position="117"/>
        <end position="128"/>
    </location>
</feature>
<feature type="compositionally biased region" description="Polar residues" evidence="1">
    <location>
        <begin position="2609"/>
        <end position="2619"/>
    </location>
</feature>
<dbReference type="EMBL" id="CP090175">
    <property type="protein sequence ID" value="UJO25230.1"/>
    <property type="molecule type" value="Genomic_DNA"/>
</dbReference>
<feature type="region of interest" description="Disordered" evidence="1">
    <location>
        <begin position="1422"/>
        <end position="1490"/>
    </location>
</feature>
<dbReference type="Proteomes" id="UP000756132">
    <property type="component" value="Chromosome 13"/>
</dbReference>
<feature type="compositionally biased region" description="Polar residues" evidence="1">
    <location>
        <begin position="2010"/>
        <end position="2039"/>
    </location>
</feature>
<feature type="region of interest" description="Disordered" evidence="1">
    <location>
        <begin position="2142"/>
        <end position="2172"/>
    </location>
</feature>
<feature type="compositionally biased region" description="Polar residues" evidence="1">
    <location>
        <begin position="444"/>
        <end position="460"/>
    </location>
</feature>
<feature type="compositionally biased region" description="Basic and acidic residues" evidence="1">
    <location>
        <begin position="1947"/>
        <end position="1958"/>
    </location>
</feature>
<feature type="compositionally biased region" description="Pro residues" evidence="1">
    <location>
        <begin position="148"/>
        <end position="166"/>
    </location>
</feature>
<feature type="compositionally biased region" description="Basic and acidic residues" evidence="1">
    <location>
        <begin position="2799"/>
        <end position="2808"/>
    </location>
</feature>
<feature type="compositionally biased region" description="Low complexity" evidence="1">
    <location>
        <begin position="91"/>
        <end position="104"/>
    </location>
</feature>
<feature type="compositionally biased region" description="Polar residues" evidence="1">
    <location>
        <begin position="2552"/>
        <end position="2580"/>
    </location>
</feature>
<feature type="compositionally biased region" description="Low complexity" evidence="1">
    <location>
        <begin position="2235"/>
        <end position="2244"/>
    </location>
</feature>
<feature type="region of interest" description="Disordered" evidence="1">
    <location>
        <begin position="1114"/>
        <end position="1292"/>
    </location>
</feature>
<feature type="compositionally biased region" description="Polar residues" evidence="1">
    <location>
        <begin position="671"/>
        <end position="682"/>
    </location>
</feature>
<feature type="compositionally biased region" description="Polar residues" evidence="1">
    <location>
        <begin position="1747"/>
        <end position="1762"/>
    </location>
</feature>
<feature type="compositionally biased region" description="Polar residues" evidence="1">
    <location>
        <begin position="1454"/>
        <end position="1484"/>
    </location>
</feature>
<accession>A0A9Q8PMF2</accession>
<feature type="compositionally biased region" description="Polar residues" evidence="1">
    <location>
        <begin position="1187"/>
        <end position="1217"/>
    </location>
</feature>
<reference evidence="2" key="2">
    <citation type="journal article" date="2022" name="Microb. Genom.">
        <title>A chromosome-scale genome assembly of the tomato pathogen Cladosporium fulvum reveals a compartmentalized genome architecture and the presence of a dispensable chromosome.</title>
        <authorList>
            <person name="Zaccaron A.Z."/>
            <person name="Chen L.H."/>
            <person name="Samaras A."/>
            <person name="Stergiopoulos I."/>
        </authorList>
    </citation>
    <scope>NUCLEOTIDE SEQUENCE</scope>
    <source>
        <strain evidence="2">Race5_Kim</strain>
    </source>
</reference>
<evidence type="ECO:0000313" key="3">
    <source>
        <dbReference type="Proteomes" id="UP000756132"/>
    </source>
</evidence>
<feature type="region of interest" description="Disordered" evidence="1">
    <location>
        <begin position="279"/>
        <end position="333"/>
    </location>
</feature>
<feature type="compositionally biased region" description="Basic and acidic residues" evidence="1">
    <location>
        <begin position="129"/>
        <end position="144"/>
    </location>
</feature>
<feature type="region of interest" description="Disordered" evidence="1">
    <location>
        <begin position="2321"/>
        <end position="2374"/>
    </location>
</feature>
<feature type="compositionally biased region" description="Basic and acidic residues" evidence="1">
    <location>
        <begin position="1565"/>
        <end position="1588"/>
    </location>
</feature>
<feature type="region of interest" description="Disordered" evidence="1">
    <location>
        <begin position="1851"/>
        <end position="2112"/>
    </location>
</feature>
<feature type="compositionally biased region" description="Low complexity" evidence="1">
    <location>
        <begin position="185"/>
        <end position="199"/>
    </location>
</feature>
<feature type="compositionally biased region" description="Basic and acidic residues" evidence="1">
    <location>
        <begin position="626"/>
        <end position="638"/>
    </location>
</feature>
<feature type="compositionally biased region" description="Low complexity" evidence="1">
    <location>
        <begin position="2194"/>
        <end position="2208"/>
    </location>
</feature>
<feature type="compositionally biased region" description="Basic and acidic residues" evidence="1">
    <location>
        <begin position="1125"/>
        <end position="1148"/>
    </location>
</feature>
<protein>
    <submittedName>
        <fullName evidence="2">Uncharacterized protein</fullName>
    </submittedName>
</protein>
<feature type="compositionally biased region" description="Basic and acidic residues" evidence="1">
    <location>
        <begin position="1922"/>
        <end position="1931"/>
    </location>
</feature>
<feature type="compositionally biased region" description="Basic and acidic residues" evidence="1">
    <location>
        <begin position="1059"/>
        <end position="1074"/>
    </location>
</feature>
<dbReference type="OrthoDB" id="5151921at2759"/>
<feature type="region of interest" description="Disordered" evidence="1">
    <location>
        <begin position="1"/>
        <end position="265"/>
    </location>
</feature>
<feature type="region of interest" description="Disordered" evidence="1">
    <location>
        <begin position="2799"/>
        <end position="3025"/>
    </location>
</feature>
<feature type="compositionally biased region" description="Basic and acidic residues" evidence="1">
    <location>
        <begin position="783"/>
        <end position="794"/>
    </location>
</feature>
<feature type="compositionally biased region" description="Basic and acidic residues" evidence="1">
    <location>
        <begin position="2210"/>
        <end position="2220"/>
    </location>
</feature>
<feature type="compositionally biased region" description="Polar residues" evidence="1">
    <location>
        <begin position="1434"/>
        <end position="1446"/>
    </location>
</feature>
<feature type="compositionally biased region" description="Basic and acidic residues" evidence="1">
    <location>
        <begin position="1874"/>
        <end position="1887"/>
    </location>
</feature>
<feature type="region of interest" description="Disordered" evidence="1">
    <location>
        <begin position="1328"/>
        <end position="1409"/>
    </location>
</feature>
<dbReference type="GeneID" id="71994484"/>
<reference evidence="2" key="1">
    <citation type="submission" date="2021-12" db="EMBL/GenBank/DDBJ databases">
        <authorList>
            <person name="Zaccaron A."/>
            <person name="Stergiopoulos I."/>
        </authorList>
    </citation>
    <scope>NUCLEOTIDE SEQUENCE</scope>
    <source>
        <strain evidence="2">Race5_Kim</strain>
    </source>
</reference>
<feature type="compositionally biased region" description="Low complexity" evidence="1">
    <location>
        <begin position="2898"/>
        <end position="2968"/>
    </location>
</feature>
<feature type="compositionally biased region" description="Polar residues" evidence="1">
    <location>
        <begin position="2271"/>
        <end position="2298"/>
    </location>
</feature>
<feature type="compositionally biased region" description="Basic and acidic residues" evidence="1">
    <location>
        <begin position="74"/>
        <end position="89"/>
    </location>
</feature>
<gene>
    <name evidence="2" type="ORF">CLAFUR5_14606</name>
</gene>
<feature type="region of interest" description="Disordered" evidence="1">
    <location>
        <begin position="2604"/>
        <end position="2673"/>
    </location>
</feature>
<feature type="compositionally biased region" description="Polar residues" evidence="1">
    <location>
        <begin position="2706"/>
        <end position="2719"/>
    </location>
</feature>
<name>A0A9Q8PMF2_PASFU</name>
<feature type="compositionally biased region" description="Polar residues" evidence="1">
    <location>
        <begin position="246"/>
        <end position="256"/>
    </location>
</feature>
<feature type="compositionally biased region" description="Polar residues" evidence="1">
    <location>
        <begin position="728"/>
        <end position="745"/>
    </location>
</feature>
<feature type="compositionally biased region" description="Low complexity" evidence="1">
    <location>
        <begin position="1799"/>
        <end position="1817"/>
    </location>
</feature>
<feature type="compositionally biased region" description="Low complexity" evidence="1">
    <location>
        <begin position="2977"/>
        <end position="2991"/>
    </location>
</feature>
<feature type="compositionally biased region" description="Basic and acidic residues" evidence="1">
    <location>
        <begin position="224"/>
        <end position="241"/>
    </location>
</feature>
<feature type="compositionally biased region" description="Basic and acidic residues" evidence="1">
    <location>
        <begin position="2459"/>
        <end position="2468"/>
    </location>
</feature>
<feature type="compositionally biased region" description="Polar residues" evidence="1">
    <location>
        <begin position="959"/>
        <end position="972"/>
    </location>
</feature>
<feature type="compositionally biased region" description="Pro residues" evidence="1">
    <location>
        <begin position="2622"/>
        <end position="2637"/>
    </location>
</feature>
<feature type="compositionally biased region" description="Polar residues" evidence="1">
    <location>
        <begin position="545"/>
        <end position="564"/>
    </location>
</feature>
<proteinExistence type="predicted"/>
<feature type="region of interest" description="Disordered" evidence="1">
    <location>
        <begin position="926"/>
        <end position="1043"/>
    </location>
</feature>
<feature type="compositionally biased region" description="Polar residues" evidence="1">
    <location>
        <begin position="2861"/>
        <end position="2872"/>
    </location>
</feature>
<feature type="compositionally biased region" description="Polar residues" evidence="1">
    <location>
        <begin position="1646"/>
        <end position="1664"/>
    </location>
</feature>
<sequence length="3025" mass="324494">MSHNQQPNIPGGPVSFKSNPQRHKTQKWVKAPTYDYEGDEWAGYDDGYYGYDDPPPPPQPQAQAQAQAPYQQGRPRDRTNSFDRGDEARQFSAPAAPASSSAFPVYEEPRRPSHDYGAGPRSAASGARGSHDMPRSRSRPRDFTNPEQVPPPLSMRPGAPPMPHASPTPNEWFPPRKSSMRGGTAEAAAQAAEARAIAESVTKPPVSADANNPDKPLPIIRPSDIYKRIAERRASEAEEGGRPSMDTLNSEVSPNQALGLEPVAESRESRMFMDHQVPNVDTENRQPSNNAASGQLPTLHTGAVTSASQPGRSTLTPREYRDTSPTLPQLAPVSGFGDDFARILDAGSEDTSRAITSLNTAGLSGSQTTFSSLQNTPTATRAPYGTDPAAQVAAERQHDVSVDAIANQNSAALQHQPSSGFRSAVHQAFDHEGATPLSRDNSEGHGSTGINRSDTSSTAGISPIMSRVPSAATAKFQQQQRMEETVPSIAEEPTSAHTPTASRPGPGLQGQHRISRKPSPGAHSRTASGERPSSFEPGYRRSLDPPSTGTSPARTPELETTANKRLSAPLSAVPMSDNDAPDVADQAAEMPDPHLEPAETPASEVSDVRDLGGPAAYKPLPTATRGRSDTNYSEREADLAAAVNSSSDKGVASPAIAEAQRDSQKLFLETHSGTPNPTSPRSPNARLGSPLSGTPAHGGRADSPAKSRSRVREIAHKFHQIHEHSRRNSAASIGSNKSSWSQFSTDAPRLKRQGTSQSALAVENPVADHDAREPVGFAAPQPHRPEFGREESFRPDLPGGWISTAPTPSVETPPPNSDARAMHETSPLTPTMPQGLERATSDDNIDLTPTTKKHQLRELPNMPSSEAVPTLQRATSDEVVDLSPTRHYEPEAQPAAFATLKQHGDQLGSSFISQYGVGHQTRDFASTAPAAPVDQPETQAKAPTGAIFNRPHLMRLDSDSTNAPTSVASSVAPTPPAKDTPRRTAPGSSAAAGGEYFNSVAPLRFQSREASPENQQGSLSPQRPTVLPTLSTDTGSDDMDSDRLRHEIVRSLDPVKKDELKRESITEDVERTQDALDAPSNERGMEQGNTPLPAVEATSTRPGLLDTRFSWENRNGVFSSQKAIPEPEPRSPKIKPEMAYERPRDKALHVMNPEDQVDSPAEGSAPVLKEPSAAEHDLTHSAAPVGTNDNLVSPMTRTQELLSPETNLQPTETNPSLQDLAPSPITDDEPHSRNLPSYYAGADDDTSGSEIPHVPEKSHENASSMAPGPDSPSTSRRSAPIPPFRNILAMKTPEERIATYNETRDTFAGMNTGLDDWLSKMLETHPEHANLSTSHTGFKPPALQSPGTNTFKRGHKPSPSLANFKNKFAGGDAQRSTSIGSTDGTSAADSKPTRSTLGDGKGVDMEEVKAKGKEFMKNANVLGGKASQGAKSWFNKSKSRLASGSGSVRGGKNEASSPLVKSSTPAQASPLKSRTQQSSQSMPAASTVPDVPAAVAYSNVVPISTPMRQDAIPKDPTSARAATGHLDQPETRPATGEVQASTTIQLPEIRTPPAPGTSDLSTNETRQHRTTEDETHSNEVSRSQRDASVRAGGRDTPMNDLVAHDESRDDSFVSAEQDHVVSGPVPVDAVGEEQNATHDSRAIQAATRNSLSAQEADAGTSSPAARNIAHEPVNISTAMHDPDAGRTSPLQESAPLALTRTRSPELAPARMAAAEFEGFGNATMSSPAVSATLVSPSIPNTLPAGLTSPTPHSLSRQTSRSSPFRKRDRSQTPSSTRTGASGRPISQAFGRLKDKARSMSRSSTRSARSRPASLALSNPNLVGQRHEDQVAPDGSATATADFALNDLSDVAVRPGMGDHTHMESSYSGVNAPDTEQRAANEEQKRPDPNPQRTRTSRVMSMASPDRTEAWNEPDATIPPKTPTKEQAESPRRLGVLPSPAPTTATFEGDRRASLEVAKRRSSAAPFMGRQSGEFGVELFPVPSADSREEERAGRSGQPDEVVFGSPGNKPASTVDQAAKPQSQVEGTTTSSLAQESTQALYEGTDYPSDKEDDSRPADRHRKYAGLGRVIAAASGSPRPGPHQRKFSDIELLPSQRRNSEFNGGRPDSMALAPLTIPSSESVSAREDVYQVSPVTIASAKPQVASPLQQKSPAAGRVPWSGTGDKYDISGVHRALSTGHEKAIEKMEREIREAAASPAAAEVPVAAMKVKAKDDDARSEISAEGGDPDSYHNTTSPSRHSSVSSLGAQDRGVALEQPAMSAQTVPAGPISGSLTTSQSQPANSDVDAAQQTQPVSTGLTPVKFQQRFANRQYADRRPFLCERPLSYMPGPKDSSGVPQEEISTGIEQQPEIPVDVSALSGPPTGTPPFQQHPVFRNSAVVQPTEYERLRHSRQLSGDVFGGSVPPSKVTDQHMLMGLEDVHEYGTVGSELQRNDQQQQEQKQTRRRSGIWEALSSRRSSRIDKVDSSRESSLTPLPPSYVVQAEQSYQVTEETSKPNTLRKVQRAESSVDPKKKRFSRLGSLFGRSNTSAGDSKKANLLTKNAPPSREDSLRAQTPPTFRQGSGTVVRNVPPANSSSVTGSVRGYEAYEARRRQDLPAFQANAAHMRSVSETAQQQERTFSPGPPPGATGAVQPPPEGRYGLSSAPQPRAPLPPEFRRLHSSGNSPGRGQPLARVPEAFRPVDASFNRSVEPIGPPPGGSRPPTFRNFSSSNVQEQIPVSGQGAYSGPTPSAYMERMMDPNRVRQMSIGSEVSQMSPQTARPFGSDGSIAISPIQTRDTGPVYGVPRENRVGSLGEEMARSPAKEYHDQQTPWSIDMPRARQDGRRMSGAEYNVEQDYDVTGAPQLESGRAPQYHQARALQPQSRLPYTPSGQLGPPRPIPWEDEQPIRQQYIGGDGPYPSSPGAYAPPQTRNPQYAGQQYNPQQQRQLLQSLPPNQQSLPQQNRYYASAQPQQQQQQQQSYHPHAQPRAFGGTRGGRPPSSGRWPSSGYSGRRDDPTVGEEELIMRGASYPGQEWDPRAGGGAY</sequence>
<feature type="region of interest" description="Disordered" evidence="1">
    <location>
        <begin position="1629"/>
        <end position="1704"/>
    </location>
</feature>
<feature type="region of interest" description="Disordered" evidence="1">
    <location>
        <begin position="2194"/>
        <end position="2302"/>
    </location>
</feature>
<keyword evidence="3" id="KW-1185">Reference proteome</keyword>
<feature type="region of interest" description="Disordered" evidence="1">
    <location>
        <begin position="2415"/>
        <end position="2582"/>
    </location>
</feature>
<feature type="region of interest" description="Disordered" evidence="1">
    <location>
        <begin position="434"/>
        <end position="879"/>
    </location>
</feature>
<dbReference type="KEGG" id="ffu:CLAFUR5_14606"/>
<feature type="compositionally biased region" description="Low complexity" evidence="1">
    <location>
        <begin position="61"/>
        <end position="73"/>
    </location>
</feature>
<feature type="region of interest" description="Disordered" evidence="1">
    <location>
        <begin position="1733"/>
        <end position="1837"/>
    </location>
</feature>
<feature type="compositionally biased region" description="Polar residues" evidence="1">
    <location>
        <begin position="1012"/>
        <end position="1023"/>
    </location>
</feature>
<feature type="region of interest" description="Disordered" evidence="1">
    <location>
        <begin position="2685"/>
        <end position="2726"/>
    </location>
</feature>
<feature type="region of interest" description="Disordered" evidence="1">
    <location>
        <begin position="1059"/>
        <end position="1102"/>
    </location>
</feature>
<feature type="compositionally biased region" description="Basic and acidic residues" evidence="1">
    <location>
        <begin position="1602"/>
        <end position="1617"/>
    </location>
</feature>
<evidence type="ECO:0000256" key="1">
    <source>
        <dbReference type="SAM" id="MobiDB-lite"/>
    </source>
</evidence>
<feature type="region of interest" description="Disordered" evidence="1">
    <location>
        <begin position="1503"/>
        <end position="1617"/>
    </location>
</feature>
<feature type="compositionally biased region" description="Polar residues" evidence="1">
    <location>
        <begin position="279"/>
        <end position="316"/>
    </location>
</feature>
<dbReference type="RefSeq" id="XP_047769596.1">
    <property type="nucleotide sequence ID" value="XM_047913754.1"/>
</dbReference>
<feature type="compositionally biased region" description="Basic and acidic residues" evidence="1">
    <location>
        <begin position="2047"/>
        <end position="2057"/>
    </location>
</feature>
<feature type="compositionally biased region" description="Basic and acidic residues" evidence="1">
    <location>
        <begin position="2818"/>
        <end position="2828"/>
    </location>
</feature>
<organism evidence="2 3">
    <name type="scientific">Passalora fulva</name>
    <name type="common">Tomato leaf mold</name>
    <name type="synonym">Cladosporium fulvum</name>
    <dbReference type="NCBI Taxonomy" id="5499"/>
    <lineage>
        <taxon>Eukaryota</taxon>
        <taxon>Fungi</taxon>
        <taxon>Dikarya</taxon>
        <taxon>Ascomycota</taxon>
        <taxon>Pezizomycotina</taxon>
        <taxon>Dothideomycetes</taxon>
        <taxon>Dothideomycetidae</taxon>
        <taxon>Mycosphaerellales</taxon>
        <taxon>Mycosphaerellaceae</taxon>
        <taxon>Fulvia</taxon>
    </lineage>
</organism>
<evidence type="ECO:0000313" key="2">
    <source>
        <dbReference type="EMBL" id="UJO25230.1"/>
    </source>
</evidence>
<feature type="compositionally biased region" description="Polar residues" evidence="1">
    <location>
        <begin position="2483"/>
        <end position="2497"/>
    </location>
</feature>
<feature type="compositionally biased region" description="Basic and acidic residues" evidence="1">
    <location>
        <begin position="699"/>
        <end position="723"/>
    </location>
</feature>